<dbReference type="GeneID" id="83217703"/>
<organism evidence="2 3">
    <name type="scientific">Lichtheimia ornata</name>
    <dbReference type="NCBI Taxonomy" id="688661"/>
    <lineage>
        <taxon>Eukaryota</taxon>
        <taxon>Fungi</taxon>
        <taxon>Fungi incertae sedis</taxon>
        <taxon>Mucoromycota</taxon>
        <taxon>Mucoromycotina</taxon>
        <taxon>Mucoromycetes</taxon>
        <taxon>Mucorales</taxon>
        <taxon>Lichtheimiaceae</taxon>
        <taxon>Lichtheimia</taxon>
    </lineage>
</organism>
<protein>
    <submittedName>
        <fullName evidence="2">Uncharacterized protein</fullName>
    </submittedName>
</protein>
<accession>A0AAD7UVW3</accession>
<dbReference type="EMBL" id="JARTCD010000067">
    <property type="protein sequence ID" value="KAJ8654088.1"/>
    <property type="molecule type" value="Genomic_DNA"/>
</dbReference>
<comment type="caution">
    <text evidence="2">The sequence shown here is derived from an EMBL/GenBank/DDBJ whole genome shotgun (WGS) entry which is preliminary data.</text>
</comment>
<dbReference type="RefSeq" id="XP_058339002.1">
    <property type="nucleotide sequence ID" value="XM_058490281.1"/>
</dbReference>
<gene>
    <name evidence="2" type="ORF">O0I10_010299</name>
</gene>
<reference evidence="2 3" key="1">
    <citation type="submission" date="2023-03" db="EMBL/GenBank/DDBJ databases">
        <title>Genome sequence of Lichtheimia ornata CBS 291.66.</title>
        <authorList>
            <person name="Mohabir J.T."/>
            <person name="Shea T.P."/>
            <person name="Kurbessoian T."/>
            <person name="Berby B."/>
            <person name="Fontaine J."/>
            <person name="Livny J."/>
            <person name="Gnirke A."/>
            <person name="Stajich J.E."/>
            <person name="Cuomo C.A."/>
        </authorList>
    </citation>
    <scope>NUCLEOTIDE SEQUENCE [LARGE SCALE GENOMIC DNA]</scope>
    <source>
        <strain evidence="2">CBS 291.66</strain>
    </source>
</reference>
<name>A0AAD7UVW3_9FUNG</name>
<sequence>MQRSNSTTSCWPSAIATRDQVLLSWFKTPGNLHRYRHAPARSKPSSNPEGLSRPSLAREVQEMMAKEGLKYHYQTVRNMLHSWSEKYDVAQARDKADPDDPKAVKAIFPYYYEIQPFEHTKPATSSCDEGSSQPTTTTAMFTRQHSTTTTMTTTTSASGPIPSSYWQRSSSLHAEGAESQSSTLVDSASSVTKQQDPSSSSSSSKQHESTDNAISGHPIENNTNESGSTAVANDIPPGFAQLMHQSNENMRRTMDVLLQQQQLFVGFVRSQDMEKQALLIRAMHDAGLSKDEMLSVLRGFDERYQSQPFL</sequence>
<feature type="compositionally biased region" description="Polar residues" evidence="1">
    <location>
        <begin position="164"/>
        <end position="197"/>
    </location>
</feature>
<evidence type="ECO:0000256" key="1">
    <source>
        <dbReference type="SAM" id="MobiDB-lite"/>
    </source>
</evidence>
<dbReference type="Proteomes" id="UP001234581">
    <property type="component" value="Unassembled WGS sequence"/>
</dbReference>
<evidence type="ECO:0000313" key="3">
    <source>
        <dbReference type="Proteomes" id="UP001234581"/>
    </source>
</evidence>
<evidence type="ECO:0000313" key="2">
    <source>
        <dbReference type="EMBL" id="KAJ8654088.1"/>
    </source>
</evidence>
<feature type="region of interest" description="Disordered" evidence="1">
    <location>
        <begin position="121"/>
        <end position="235"/>
    </location>
</feature>
<keyword evidence="3" id="KW-1185">Reference proteome</keyword>
<feature type="compositionally biased region" description="Polar residues" evidence="1">
    <location>
        <begin position="122"/>
        <end position="146"/>
    </location>
</feature>
<proteinExistence type="predicted"/>
<feature type="compositionally biased region" description="Polar residues" evidence="1">
    <location>
        <begin position="220"/>
        <end position="231"/>
    </location>
</feature>
<dbReference type="AlphaFoldDB" id="A0AAD7UVW3"/>